<name>A0A0E9PGT0_ANGAN</name>
<dbReference type="EMBL" id="GBXM01105307">
    <property type="protein sequence ID" value="JAH03270.1"/>
    <property type="molecule type" value="Transcribed_RNA"/>
</dbReference>
<protein>
    <submittedName>
        <fullName evidence="1">Uncharacterized protein</fullName>
    </submittedName>
</protein>
<accession>A0A0E9PGT0</accession>
<sequence length="75" mass="8808">MTRHTSPLWCPWSRRTNIENKVHTDCLPLIKVFADQSLLTKLWADQLAVTKVSTDYTQQRARRKLINNDNVSRLN</sequence>
<proteinExistence type="predicted"/>
<dbReference type="AlphaFoldDB" id="A0A0E9PGT0"/>
<evidence type="ECO:0000313" key="1">
    <source>
        <dbReference type="EMBL" id="JAH03270.1"/>
    </source>
</evidence>
<reference evidence="1" key="1">
    <citation type="submission" date="2014-11" db="EMBL/GenBank/DDBJ databases">
        <authorList>
            <person name="Amaro Gonzalez C."/>
        </authorList>
    </citation>
    <scope>NUCLEOTIDE SEQUENCE</scope>
</reference>
<organism evidence="1">
    <name type="scientific">Anguilla anguilla</name>
    <name type="common">European freshwater eel</name>
    <name type="synonym">Muraena anguilla</name>
    <dbReference type="NCBI Taxonomy" id="7936"/>
    <lineage>
        <taxon>Eukaryota</taxon>
        <taxon>Metazoa</taxon>
        <taxon>Chordata</taxon>
        <taxon>Craniata</taxon>
        <taxon>Vertebrata</taxon>
        <taxon>Euteleostomi</taxon>
        <taxon>Actinopterygii</taxon>
        <taxon>Neopterygii</taxon>
        <taxon>Teleostei</taxon>
        <taxon>Anguilliformes</taxon>
        <taxon>Anguillidae</taxon>
        <taxon>Anguilla</taxon>
    </lineage>
</organism>
<reference evidence="1" key="2">
    <citation type="journal article" date="2015" name="Fish Shellfish Immunol.">
        <title>Early steps in the European eel (Anguilla anguilla)-Vibrio vulnificus interaction in the gills: Role of the RtxA13 toxin.</title>
        <authorList>
            <person name="Callol A."/>
            <person name="Pajuelo D."/>
            <person name="Ebbesson L."/>
            <person name="Teles M."/>
            <person name="MacKenzie S."/>
            <person name="Amaro C."/>
        </authorList>
    </citation>
    <scope>NUCLEOTIDE SEQUENCE</scope>
</reference>